<sequence length="173" mass="20176">MIYILGLIILMIFVFAAIIRVFGGSDDNSDTDNYSDTTTYIPKKFLSNKEYNFLTKFIDLEDELHVNIVPQVNLASIIEKVSDSRFHNELFRNIDYGIFSADYSKVLLLIELNDDSHNDYHRRERDKMVRKICEKAGIKLITFYTKYSNEKDYVKNRIKESIGEFESNSSPTS</sequence>
<dbReference type="InterPro" id="IPR024402">
    <property type="entry name" value="DUF2726"/>
</dbReference>
<dbReference type="AlphaFoldDB" id="A0A9D1CYB7"/>
<evidence type="ECO:0000313" key="2">
    <source>
        <dbReference type="EMBL" id="HIQ90587.1"/>
    </source>
</evidence>
<evidence type="ECO:0000313" key="3">
    <source>
        <dbReference type="Proteomes" id="UP000886786"/>
    </source>
</evidence>
<dbReference type="Gene3D" id="3.40.960.10">
    <property type="entry name" value="VSR Endonuclease"/>
    <property type="match status" value="1"/>
</dbReference>
<dbReference type="EMBL" id="DVFV01000057">
    <property type="protein sequence ID" value="HIQ90587.1"/>
    <property type="molecule type" value="Genomic_DNA"/>
</dbReference>
<organism evidence="2 3">
    <name type="scientific">Candidatus Coprosoma intestinipullorum</name>
    <dbReference type="NCBI Taxonomy" id="2840752"/>
    <lineage>
        <taxon>Bacteria</taxon>
        <taxon>Bacillati</taxon>
        <taxon>Bacillota</taxon>
        <taxon>Bacillota incertae sedis</taxon>
        <taxon>Candidatus Coprosoma</taxon>
    </lineage>
</organism>
<feature type="domain" description="DUF2726" evidence="1">
    <location>
        <begin position="46"/>
        <end position="160"/>
    </location>
</feature>
<reference evidence="2" key="1">
    <citation type="submission" date="2020-10" db="EMBL/GenBank/DDBJ databases">
        <authorList>
            <person name="Gilroy R."/>
        </authorList>
    </citation>
    <scope>NUCLEOTIDE SEQUENCE</scope>
    <source>
        <strain evidence="2">CHK147-3167</strain>
    </source>
</reference>
<reference evidence="2" key="2">
    <citation type="journal article" date="2021" name="PeerJ">
        <title>Extensive microbial diversity within the chicken gut microbiome revealed by metagenomics and culture.</title>
        <authorList>
            <person name="Gilroy R."/>
            <person name="Ravi A."/>
            <person name="Getino M."/>
            <person name="Pursley I."/>
            <person name="Horton D.L."/>
            <person name="Alikhan N.F."/>
            <person name="Baker D."/>
            <person name="Gharbi K."/>
            <person name="Hall N."/>
            <person name="Watson M."/>
            <person name="Adriaenssens E.M."/>
            <person name="Foster-Nyarko E."/>
            <person name="Jarju S."/>
            <person name="Secka A."/>
            <person name="Antonio M."/>
            <person name="Oren A."/>
            <person name="Chaudhuri R.R."/>
            <person name="La Ragione R."/>
            <person name="Hildebrand F."/>
            <person name="Pallen M.J."/>
        </authorList>
    </citation>
    <scope>NUCLEOTIDE SEQUENCE</scope>
    <source>
        <strain evidence="2">CHK147-3167</strain>
    </source>
</reference>
<evidence type="ECO:0000259" key="1">
    <source>
        <dbReference type="Pfam" id="PF10881"/>
    </source>
</evidence>
<accession>A0A9D1CYB7</accession>
<protein>
    <submittedName>
        <fullName evidence="2">DUF2726 domain-containing protein</fullName>
    </submittedName>
</protein>
<proteinExistence type="predicted"/>
<name>A0A9D1CYB7_9FIRM</name>
<comment type="caution">
    <text evidence="2">The sequence shown here is derived from an EMBL/GenBank/DDBJ whole genome shotgun (WGS) entry which is preliminary data.</text>
</comment>
<dbReference type="Pfam" id="PF10881">
    <property type="entry name" value="DUF2726"/>
    <property type="match status" value="1"/>
</dbReference>
<dbReference type="Proteomes" id="UP000886786">
    <property type="component" value="Unassembled WGS sequence"/>
</dbReference>
<gene>
    <name evidence="2" type="ORF">IAB27_03045</name>
</gene>